<dbReference type="SUPFAM" id="SSF52799">
    <property type="entry name" value="(Phosphotyrosine protein) phosphatases II"/>
    <property type="match status" value="1"/>
</dbReference>
<evidence type="ECO:0000259" key="6">
    <source>
        <dbReference type="PROSITE" id="PS50054"/>
    </source>
</evidence>
<keyword evidence="4" id="KW-0904">Protein phosphatase</keyword>
<feature type="region of interest" description="Disordered" evidence="5">
    <location>
        <begin position="1"/>
        <end position="27"/>
    </location>
</feature>
<dbReference type="PROSITE" id="PS00383">
    <property type="entry name" value="TYR_PHOSPHATASE_1"/>
    <property type="match status" value="1"/>
</dbReference>
<dbReference type="CDD" id="cd14498">
    <property type="entry name" value="DSP"/>
    <property type="match status" value="1"/>
</dbReference>
<evidence type="ECO:0000313" key="8">
    <source>
        <dbReference type="EMBL" id="KAL1872221.1"/>
    </source>
</evidence>
<reference evidence="8 9" key="1">
    <citation type="journal article" date="2024" name="IMA Fungus">
        <title>IMA Genome - F19 : A genome assembly and annotation guide to empower mycologists, including annotated draft genome sequences of Ceratocystis pirilliformis, Diaporthe australafricana, Fusarium ophioides, Paecilomyces lecythidis, and Sporothrix stenoceras.</title>
        <authorList>
            <person name="Aylward J."/>
            <person name="Wilson A.M."/>
            <person name="Visagie C.M."/>
            <person name="Spraker J."/>
            <person name="Barnes I."/>
            <person name="Buitendag C."/>
            <person name="Ceriani C."/>
            <person name="Del Mar Angel L."/>
            <person name="du Plessis D."/>
            <person name="Fuchs T."/>
            <person name="Gasser K."/>
            <person name="Kramer D."/>
            <person name="Li W."/>
            <person name="Munsamy K."/>
            <person name="Piso A."/>
            <person name="Price J.L."/>
            <person name="Sonnekus B."/>
            <person name="Thomas C."/>
            <person name="van der Nest A."/>
            <person name="van Dijk A."/>
            <person name="van Heerden A."/>
            <person name="van Vuuren N."/>
            <person name="Yilmaz N."/>
            <person name="Duong T.A."/>
            <person name="van der Merwe N.A."/>
            <person name="Wingfield M.J."/>
            <person name="Wingfield B.D."/>
        </authorList>
    </citation>
    <scope>NUCLEOTIDE SEQUENCE [LARGE SCALE GENOMIC DNA]</scope>
    <source>
        <strain evidence="8 9">CMW 18167</strain>
    </source>
</reference>
<evidence type="ECO:0000256" key="2">
    <source>
        <dbReference type="ARBA" id="ARBA00013064"/>
    </source>
</evidence>
<accession>A0ABR3X8E1</accession>
<dbReference type="InterPro" id="IPR000340">
    <property type="entry name" value="Dual-sp_phosphatase_cat-dom"/>
</dbReference>
<dbReference type="InterPro" id="IPR000387">
    <property type="entry name" value="Tyr_Pase_dom"/>
</dbReference>
<dbReference type="EMBL" id="JAVDPF010000025">
    <property type="protein sequence ID" value="KAL1872221.1"/>
    <property type="molecule type" value="Genomic_DNA"/>
</dbReference>
<evidence type="ECO:0000259" key="7">
    <source>
        <dbReference type="PROSITE" id="PS50056"/>
    </source>
</evidence>
<dbReference type="EC" id="3.1.3.48" evidence="2"/>
<dbReference type="Pfam" id="PF00782">
    <property type="entry name" value="DSPc"/>
    <property type="match status" value="1"/>
</dbReference>
<evidence type="ECO:0000256" key="1">
    <source>
        <dbReference type="ARBA" id="ARBA00008601"/>
    </source>
</evidence>
<keyword evidence="9" id="KW-1185">Reference proteome</keyword>
<evidence type="ECO:0000256" key="4">
    <source>
        <dbReference type="ARBA" id="ARBA00022912"/>
    </source>
</evidence>
<dbReference type="PROSITE" id="PS50054">
    <property type="entry name" value="TYR_PHOSPHATASE_DUAL"/>
    <property type="match status" value="1"/>
</dbReference>
<evidence type="ECO:0000313" key="9">
    <source>
        <dbReference type="Proteomes" id="UP001583193"/>
    </source>
</evidence>
<comment type="similarity">
    <text evidence="1">Belongs to the protein-tyrosine phosphatase family. Non-receptor class dual specificity subfamily.</text>
</comment>
<organism evidence="8 9">
    <name type="scientific">Paecilomyces lecythidis</name>
    <dbReference type="NCBI Taxonomy" id="3004212"/>
    <lineage>
        <taxon>Eukaryota</taxon>
        <taxon>Fungi</taxon>
        <taxon>Dikarya</taxon>
        <taxon>Ascomycota</taxon>
        <taxon>Pezizomycotina</taxon>
        <taxon>Eurotiomycetes</taxon>
        <taxon>Eurotiomycetidae</taxon>
        <taxon>Eurotiales</taxon>
        <taxon>Thermoascaceae</taxon>
        <taxon>Paecilomyces</taxon>
    </lineage>
</organism>
<dbReference type="Gene3D" id="3.90.190.10">
    <property type="entry name" value="Protein tyrosine phosphatase superfamily"/>
    <property type="match status" value="1"/>
</dbReference>
<gene>
    <name evidence="8" type="ORF">Plec18167_006824</name>
</gene>
<dbReference type="InterPro" id="IPR016130">
    <property type="entry name" value="Tyr_Pase_AS"/>
</dbReference>
<dbReference type="PANTHER" id="PTHR10159:SF519">
    <property type="entry name" value="DUAL SPECIFICITY PROTEIN PHOSPHATASE MPK3"/>
    <property type="match status" value="1"/>
</dbReference>
<evidence type="ECO:0000256" key="3">
    <source>
        <dbReference type="ARBA" id="ARBA00022801"/>
    </source>
</evidence>
<evidence type="ECO:0000256" key="5">
    <source>
        <dbReference type="SAM" id="MobiDB-lite"/>
    </source>
</evidence>
<dbReference type="PROSITE" id="PS50056">
    <property type="entry name" value="TYR_PHOSPHATASE_2"/>
    <property type="match status" value="1"/>
</dbReference>
<dbReference type="InterPro" id="IPR020422">
    <property type="entry name" value="TYR_PHOSPHATASE_DUAL_dom"/>
</dbReference>
<dbReference type="SMART" id="SM00195">
    <property type="entry name" value="DSPc"/>
    <property type="match status" value="1"/>
</dbReference>
<proteinExistence type="inferred from homology"/>
<dbReference type="Proteomes" id="UP001583193">
    <property type="component" value="Unassembled WGS sequence"/>
</dbReference>
<dbReference type="PANTHER" id="PTHR10159">
    <property type="entry name" value="DUAL SPECIFICITY PROTEIN PHOSPHATASE"/>
    <property type="match status" value="1"/>
</dbReference>
<sequence length="247" mass="27687">MENEKPPAEDKLQEKKPQEANDRMKTWDHDTPSMREIVPGLFLGNVRASIKRLLLQENGINSMVSLSNARWGSWGTTTRNAGIPAHRHKYVQCVDSSTQDLLVYMGDICDFIDEMASPSLRSSSILPVGYEHELHGKAHDGPSEALLVHCDMGISRSPTVIIAYLMRKYGVTLDDALKFVQSKQKVKPSANFIRQLQVWEQVGYQIWEDVEKMVPKAPYQAFLADRAALLKKKGLTGNEPLAPLTLG</sequence>
<feature type="domain" description="Tyrosine specific protein phosphatases" evidence="7">
    <location>
        <begin position="137"/>
        <end position="184"/>
    </location>
</feature>
<keyword evidence="3" id="KW-0378">Hydrolase</keyword>
<comment type="caution">
    <text evidence="8">The sequence shown here is derived from an EMBL/GenBank/DDBJ whole genome shotgun (WGS) entry which is preliminary data.</text>
</comment>
<feature type="domain" description="Tyrosine-protein phosphatase" evidence="6">
    <location>
        <begin position="31"/>
        <end position="205"/>
    </location>
</feature>
<dbReference type="InterPro" id="IPR029021">
    <property type="entry name" value="Prot-tyrosine_phosphatase-like"/>
</dbReference>
<name>A0ABR3X8E1_9EURO</name>
<protein>
    <recommendedName>
        <fullName evidence="2">protein-tyrosine-phosphatase</fullName>
        <ecNumber evidence="2">3.1.3.48</ecNumber>
    </recommendedName>
</protein>